<gene>
    <name evidence="2" type="ORF">CEURO_LOCUS773</name>
</gene>
<dbReference type="Proteomes" id="UP001152484">
    <property type="component" value="Unassembled WGS sequence"/>
</dbReference>
<comment type="caution">
    <text evidence="2">The sequence shown here is derived from an EMBL/GenBank/DDBJ whole genome shotgun (WGS) entry which is preliminary data.</text>
</comment>
<evidence type="ECO:0000313" key="2">
    <source>
        <dbReference type="EMBL" id="CAH9055159.1"/>
    </source>
</evidence>
<organism evidence="2 3">
    <name type="scientific">Cuscuta europaea</name>
    <name type="common">European dodder</name>
    <dbReference type="NCBI Taxonomy" id="41803"/>
    <lineage>
        <taxon>Eukaryota</taxon>
        <taxon>Viridiplantae</taxon>
        <taxon>Streptophyta</taxon>
        <taxon>Embryophyta</taxon>
        <taxon>Tracheophyta</taxon>
        <taxon>Spermatophyta</taxon>
        <taxon>Magnoliopsida</taxon>
        <taxon>eudicotyledons</taxon>
        <taxon>Gunneridae</taxon>
        <taxon>Pentapetalae</taxon>
        <taxon>asterids</taxon>
        <taxon>lamiids</taxon>
        <taxon>Solanales</taxon>
        <taxon>Convolvulaceae</taxon>
        <taxon>Cuscuteae</taxon>
        <taxon>Cuscuta</taxon>
        <taxon>Cuscuta subgen. Cuscuta</taxon>
    </lineage>
</organism>
<accession>A0A9P0YH86</accession>
<reference evidence="2" key="1">
    <citation type="submission" date="2022-07" db="EMBL/GenBank/DDBJ databases">
        <authorList>
            <person name="Macas J."/>
            <person name="Novak P."/>
            <person name="Neumann P."/>
        </authorList>
    </citation>
    <scope>NUCLEOTIDE SEQUENCE</scope>
</reference>
<proteinExistence type="predicted"/>
<feature type="region of interest" description="Disordered" evidence="1">
    <location>
        <begin position="95"/>
        <end position="139"/>
    </location>
</feature>
<sequence length="139" mass="15651">MNYSPYNTLSARNLGLFFTLRINPSPARHSKAAPTLTAKARLRQPSLRRITVAILLRRRHSSLLCRSMVADIQPFSSHNTVAIFEGYHNRRHSLYGSAKEHEKTNSTSGTDPYPDRLCQGNTKLTNQSDLANNEASRAR</sequence>
<feature type="compositionally biased region" description="Polar residues" evidence="1">
    <location>
        <begin position="119"/>
        <end position="139"/>
    </location>
</feature>
<keyword evidence="3" id="KW-1185">Reference proteome</keyword>
<protein>
    <submittedName>
        <fullName evidence="2">Uncharacterized protein</fullName>
    </submittedName>
</protein>
<feature type="non-terminal residue" evidence="2">
    <location>
        <position position="1"/>
    </location>
</feature>
<dbReference type="EMBL" id="CAMAPE010000002">
    <property type="protein sequence ID" value="CAH9055159.1"/>
    <property type="molecule type" value="Genomic_DNA"/>
</dbReference>
<evidence type="ECO:0000313" key="3">
    <source>
        <dbReference type="Proteomes" id="UP001152484"/>
    </source>
</evidence>
<dbReference type="AlphaFoldDB" id="A0A9P0YH86"/>
<evidence type="ECO:0000256" key="1">
    <source>
        <dbReference type="SAM" id="MobiDB-lite"/>
    </source>
</evidence>
<name>A0A9P0YH86_CUSEU</name>